<feature type="domain" description="RWP-RK" evidence="7">
    <location>
        <begin position="13"/>
        <end position="105"/>
    </location>
</feature>
<dbReference type="OrthoDB" id="6270329at2759"/>
<comment type="caution">
    <text evidence="8">The sequence shown here is derived from an EMBL/GenBank/DDBJ whole genome shotgun (WGS) entry which is preliminary data.</text>
</comment>
<dbReference type="Proteomes" id="UP000036987">
    <property type="component" value="Unassembled WGS sequence"/>
</dbReference>
<keyword evidence="5" id="KW-0804">Transcription</keyword>
<evidence type="ECO:0000313" key="9">
    <source>
        <dbReference type="Proteomes" id="UP000036987"/>
    </source>
</evidence>
<dbReference type="STRING" id="29655.A0A0K9NSB7"/>
<reference evidence="9" key="1">
    <citation type="journal article" date="2016" name="Nature">
        <title>The genome of the seagrass Zostera marina reveals angiosperm adaptation to the sea.</title>
        <authorList>
            <person name="Olsen J.L."/>
            <person name="Rouze P."/>
            <person name="Verhelst B."/>
            <person name="Lin Y.-C."/>
            <person name="Bayer T."/>
            <person name="Collen J."/>
            <person name="Dattolo E."/>
            <person name="De Paoli E."/>
            <person name="Dittami S."/>
            <person name="Maumus F."/>
            <person name="Michel G."/>
            <person name="Kersting A."/>
            <person name="Lauritano C."/>
            <person name="Lohaus R."/>
            <person name="Toepel M."/>
            <person name="Tonon T."/>
            <person name="Vanneste K."/>
            <person name="Amirebrahimi M."/>
            <person name="Brakel J."/>
            <person name="Bostroem C."/>
            <person name="Chovatia M."/>
            <person name="Grimwood J."/>
            <person name="Jenkins J.W."/>
            <person name="Jueterbock A."/>
            <person name="Mraz A."/>
            <person name="Stam W.T."/>
            <person name="Tice H."/>
            <person name="Bornberg-Bauer E."/>
            <person name="Green P.J."/>
            <person name="Pearson G.A."/>
            <person name="Procaccini G."/>
            <person name="Duarte C.M."/>
            <person name="Schmutz J."/>
            <person name="Reusch T.B.H."/>
            <person name="Van de Peer Y."/>
        </authorList>
    </citation>
    <scope>NUCLEOTIDE SEQUENCE [LARGE SCALE GENOMIC DNA]</scope>
    <source>
        <strain evidence="9">cv. Finnish</strain>
    </source>
</reference>
<dbReference type="AlphaFoldDB" id="A0A0K9NSB7"/>
<dbReference type="InterPro" id="IPR003035">
    <property type="entry name" value="RWP-RK_dom"/>
</dbReference>
<dbReference type="PANTHER" id="PTHR46373:SF9">
    <property type="entry name" value="OS01G0246500 PROTEIN"/>
    <property type="match status" value="1"/>
</dbReference>
<accession>A0A0K9NSB7</accession>
<evidence type="ECO:0000256" key="6">
    <source>
        <dbReference type="ARBA" id="ARBA00023242"/>
    </source>
</evidence>
<keyword evidence="4" id="KW-0238">DNA-binding</keyword>
<evidence type="ECO:0000256" key="3">
    <source>
        <dbReference type="ARBA" id="ARBA00023054"/>
    </source>
</evidence>
<evidence type="ECO:0000256" key="2">
    <source>
        <dbReference type="ARBA" id="ARBA00023015"/>
    </source>
</evidence>
<keyword evidence="6" id="KW-0539">Nucleus</keyword>
<dbReference type="EMBL" id="LFYR01001757">
    <property type="protein sequence ID" value="KMZ59654.1"/>
    <property type="molecule type" value="Genomic_DNA"/>
</dbReference>
<keyword evidence="3" id="KW-0175">Coiled coil</keyword>
<dbReference type="GO" id="GO:0003677">
    <property type="term" value="F:DNA binding"/>
    <property type="evidence" value="ECO:0007669"/>
    <property type="project" value="UniProtKB-KW"/>
</dbReference>
<evidence type="ECO:0000256" key="4">
    <source>
        <dbReference type="ARBA" id="ARBA00023125"/>
    </source>
</evidence>
<evidence type="ECO:0000256" key="1">
    <source>
        <dbReference type="ARBA" id="ARBA00004049"/>
    </source>
</evidence>
<keyword evidence="2" id="KW-0805">Transcription regulation</keyword>
<proteinExistence type="predicted"/>
<organism evidence="8 9">
    <name type="scientific">Zostera marina</name>
    <name type="common">Eelgrass</name>
    <dbReference type="NCBI Taxonomy" id="29655"/>
    <lineage>
        <taxon>Eukaryota</taxon>
        <taxon>Viridiplantae</taxon>
        <taxon>Streptophyta</taxon>
        <taxon>Embryophyta</taxon>
        <taxon>Tracheophyta</taxon>
        <taxon>Spermatophyta</taxon>
        <taxon>Magnoliopsida</taxon>
        <taxon>Liliopsida</taxon>
        <taxon>Zosteraceae</taxon>
        <taxon>Zostera</taxon>
    </lineage>
</organism>
<dbReference type="InterPro" id="IPR044607">
    <property type="entry name" value="RKD-like"/>
</dbReference>
<comment type="function">
    <text evidence="1">Putative transcription factor.</text>
</comment>
<dbReference type="PROSITE" id="PS51519">
    <property type="entry name" value="RWP_RK"/>
    <property type="match status" value="1"/>
</dbReference>
<dbReference type="GO" id="GO:0003700">
    <property type="term" value="F:DNA-binding transcription factor activity"/>
    <property type="evidence" value="ECO:0007669"/>
    <property type="project" value="InterPro"/>
</dbReference>
<sequence>MSDFSQQHQLQQPPLGSLSQTITHSIPLQQHGSVFIPFEEITKLFSVPIAEAAAKLGVCTSVLKRKCRENGLPKWPYRKVHAGKSVEDVKKEAAVEKDLRLAKQKAVCSPMISNLSSSWTIQQSKDSRKFFPQNSSYHTSDTTTIATTNNSNNNFNYRTCKTEQTFPRTIPNYLDEFKYGFPSNGLSSLSNNKCWMTGNQCNMTWKCVSCNMVTQTGSSKLTQLRKRGIGDGGESLKRIGVSKGMVSKSEKSVLLQVFSKSLPSQWKHLSSSLL</sequence>
<dbReference type="PANTHER" id="PTHR46373">
    <property type="entry name" value="PROTEIN RKD4"/>
    <property type="match status" value="1"/>
</dbReference>
<evidence type="ECO:0000313" key="8">
    <source>
        <dbReference type="EMBL" id="KMZ59654.1"/>
    </source>
</evidence>
<keyword evidence="9" id="KW-1185">Reference proteome</keyword>
<dbReference type="Pfam" id="PF02042">
    <property type="entry name" value="RWP-RK"/>
    <property type="match status" value="1"/>
</dbReference>
<protein>
    <recommendedName>
        <fullName evidence="7">RWP-RK domain-containing protein</fullName>
    </recommendedName>
</protein>
<evidence type="ECO:0000256" key="5">
    <source>
        <dbReference type="ARBA" id="ARBA00023163"/>
    </source>
</evidence>
<gene>
    <name evidence="8" type="ORF">ZOSMA_66G00740</name>
</gene>
<name>A0A0K9NSB7_ZOSMR</name>
<evidence type="ECO:0000259" key="7">
    <source>
        <dbReference type="PROSITE" id="PS51519"/>
    </source>
</evidence>